<evidence type="ECO:0000256" key="1">
    <source>
        <dbReference type="SAM" id="MobiDB-lite"/>
    </source>
</evidence>
<reference evidence="2 3" key="1">
    <citation type="submission" date="2014-06" db="EMBL/GenBank/DDBJ databases">
        <authorList>
            <person name="Swart Estienne"/>
        </authorList>
    </citation>
    <scope>NUCLEOTIDE SEQUENCE [LARGE SCALE GENOMIC DNA]</scope>
    <source>
        <strain evidence="2 3">130c</strain>
    </source>
</reference>
<dbReference type="Proteomes" id="UP000039865">
    <property type="component" value="Unassembled WGS sequence"/>
</dbReference>
<sequence>MELSPTDIPIFGYPPLIYSKETTLQECYELKDLDQDFLNKYHKVEREDEMIKISFANGYKLDQFYKDKIEDLEYELNRLNQNNEPFFLKRRATLMRKSTTDERTSINFLKSQNVSISPVHEGSAKNLKNPDLAEKIKICLDSKGKDHTTLKIQREPFKFKPIIDLKKEQKIFKQIYSPRQYIEKESITVKAKRFINSFKTEASEPEKKGHSFQASYRQSNMTSNRNQATRQEGQSPSLLHQQINIQLPQKYQQKQNKRLSLRCVSSNRYSRILFDEDDTGASRKINTAKPQSPCEKANPEKINEINARLSLEGKNADQVQRIMANSIFSLENLSLKSKIERRNFNLTTSFKKNQMQFERSGGLNSPFNNTIQYSDPLLKEGLSTATTRTPLDSARQLSSFYQSLNQRTQEYKKQYRRKIECKSTGICD</sequence>
<dbReference type="AlphaFoldDB" id="A0A078B0D5"/>
<accession>A0A078B0D5</accession>
<name>A0A078B0D5_STYLE</name>
<dbReference type="InParanoid" id="A0A078B0D5"/>
<gene>
    <name evidence="2" type="primary">Contig6705.g7171</name>
    <name evidence="2" type="ORF">STYLEM_15648</name>
</gene>
<proteinExistence type="predicted"/>
<keyword evidence="3" id="KW-1185">Reference proteome</keyword>
<feature type="compositionally biased region" description="Polar residues" evidence="1">
    <location>
        <begin position="212"/>
        <end position="236"/>
    </location>
</feature>
<evidence type="ECO:0000313" key="3">
    <source>
        <dbReference type="Proteomes" id="UP000039865"/>
    </source>
</evidence>
<feature type="region of interest" description="Disordered" evidence="1">
    <location>
        <begin position="201"/>
        <end position="236"/>
    </location>
</feature>
<organism evidence="2 3">
    <name type="scientific">Stylonychia lemnae</name>
    <name type="common">Ciliate</name>
    <dbReference type="NCBI Taxonomy" id="5949"/>
    <lineage>
        <taxon>Eukaryota</taxon>
        <taxon>Sar</taxon>
        <taxon>Alveolata</taxon>
        <taxon>Ciliophora</taxon>
        <taxon>Intramacronucleata</taxon>
        <taxon>Spirotrichea</taxon>
        <taxon>Stichotrichia</taxon>
        <taxon>Sporadotrichida</taxon>
        <taxon>Oxytrichidae</taxon>
        <taxon>Stylonychinae</taxon>
        <taxon>Stylonychia</taxon>
    </lineage>
</organism>
<protein>
    <submittedName>
        <fullName evidence="2">Uncharacterized protein</fullName>
    </submittedName>
</protein>
<dbReference type="EMBL" id="CCKQ01014761">
    <property type="protein sequence ID" value="CDW86553.1"/>
    <property type="molecule type" value="Genomic_DNA"/>
</dbReference>
<evidence type="ECO:0000313" key="2">
    <source>
        <dbReference type="EMBL" id="CDW86553.1"/>
    </source>
</evidence>